<feature type="region of interest" description="Disordered" evidence="1">
    <location>
        <begin position="237"/>
        <end position="262"/>
    </location>
</feature>
<protein>
    <submittedName>
        <fullName evidence="2">Uncharacterized protein</fullName>
    </submittedName>
</protein>
<feature type="compositionally biased region" description="Polar residues" evidence="1">
    <location>
        <begin position="97"/>
        <end position="107"/>
    </location>
</feature>
<evidence type="ECO:0000256" key="1">
    <source>
        <dbReference type="SAM" id="MobiDB-lite"/>
    </source>
</evidence>
<accession>A0A0W0FPJ1</accession>
<dbReference type="EMBL" id="LATX01001771">
    <property type="protein sequence ID" value="KTB38300.1"/>
    <property type="molecule type" value="Genomic_DNA"/>
</dbReference>
<dbReference type="AlphaFoldDB" id="A0A0W0FPJ1"/>
<feature type="compositionally biased region" description="Basic and acidic residues" evidence="1">
    <location>
        <begin position="338"/>
        <end position="359"/>
    </location>
</feature>
<comment type="caution">
    <text evidence="2">The sequence shown here is derived from an EMBL/GenBank/DDBJ whole genome shotgun (WGS) entry which is preliminary data.</text>
</comment>
<feature type="compositionally biased region" description="Basic residues" evidence="1">
    <location>
        <begin position="154"/>
        <end position="165"/>
    </location>
</feature>
<dbReference type="Proteomes" id="UP000054988">
    <property type="component" value="Unassembled WGS sequence"/>
</dbReference>
<feature type="compositionally biased region" description="Basic and acidic residues" evidence="1">
    <location>
        <begin position="166"/>
        <end position="175"/>
    </location>
</feature>
<feature type="region of interest" description="Disordered" evidence="1">
    <location>
        <begin position="1"/>
        <end position="58"/>
    </location>
</feature>
<feature type="region of interest" description="Disordered" evidence="1">
    <location>
        <begin position="93"/>
        <end position="115"/>
    </location>
</feature>
<name>A0A0W0FPJ1_MONRR</name>
<reference evidence="2 3" key="1">
    <citation type="submission" date="2015-12" db="EMBL/GenBank/DDBJ databases">
        <title>Draft genome sequence of Moniliophthora roreri, the causal agent of frosty pod rot of cacao.</title>
        <authorList>
            <person name="Aime M.C."/>
            <person name="Diaz-Valderrama J.R."/>
            <person name="Kijpornyongpan T."/>
            <person name="Phillips-Mora W."/>
        </authorList>
    </citation>
    <scope>NUCLEOTIDE SEQUENCE [LARGE SCALE GENOMIC DNA]</scope>
    <source>
        <strain evidence="2 3">MCA 2952</strain>
    </source>
</reference>
<proteinExistence type="predicted"/>
<feature type="region of interest" description="Disordered" evidence="1">
    <location>
        <begin position="307"/>
        <end position="359"/>
    </location>
</feature>
<evidence type="ECO:0000313" key="2">
    <source>
        <dbReference type="EMBL" id="KTB38300.1"/>
    </source>
</evidence>
<feature type="region of interest" description="Disordered" evidence="1">
    <location>
        <begin position="154"/>
        <end position="179"/>
    </location>
</feature>
<organism evidence="2 3">
    <name type="scientific">Moniliophthora roreri</name>
    <name type="common">Frosty pod rot fungus</name>
    <name type="synonym">Monilia roreri</name>
    <dbReference type="NCBI Taxonomy" id="221103"/>
    <lineage>
        <taxon>Eukaryota</taxon>
        <taxon>Fungi</taxon>
        <taxon>Dikarya</taxon>
        <taxon>Basidiomycota</taxon>
        <taxon>Agaricomycotina</taxon>
        <taxon>Agaricomycetes</taxon>
        <taxon>Agaricomycetidae</taxon>
        <taxon>Agaricales</taxon>
        <taxon>Marasmiineae</taxon>
        <taxon>Marasmiaceae</taxon>
        <taxon>Moniliophthora</taxon>
    </lineage>
</organism>
<gene>
    <name evidence="2" type="ORF">WG66_9131</name>
</gene>
<feature type="compositionally biased region" description="Polar residues" evidence="1">
    <location>
        <begin position="1"/>
        <end position="17"/>
    </location>
</feature>
<evidence type="ECO:0000313" key="3">
    <source>
        <dbReference type="Proteomes" id="UP000054988"/>
    </source>
</evidence>
<sequence>MRFIVPSSTTLSGSLTQHKVRQARGLDDDADASMASPTKQKRRPLQSHMTLADIPDVDLEDAAMASPTKQKRRPLQPHMTLAGIPDVDLEDAAMASPTKSTSQSEQPITPCDPPLRDLKPFSVTTFCQWYETLTLEKRRALMVSMMEVCKERAKRTRGRKGKPVRLQKESAEGAKEIQVQPRNPDDLAFQWRLEADDNALVVQFTKWYTALNHEEQGGALAYSAMKDGETVDDLPSEAEVGARKTRSQTQSQAGHRKLTREASKEIHTWAQSYVKQRKNRVVVPNIPSTGSTSTVQRESSVVFVSTTEDASSPEALPDAPGHGLRPKLTRSGTLVLDKYGDPTFEKIPEEGSEKGEGED</sequence>